<dbReference type="AlphaFoldDB" id="A0A834CLB1"/>
<dbReference type="Proteomes" id="UP000646548">
    <property type="component" value="Unassembled WGS sequence"/>
</dbReference>
<comment type="caution">
    <text evidence="2">The sequence shown here is derived from an EMBL/GenBank/DDBJ whole genome shotgun (WGS) entry which is preliminary data.</text>
</comment>
<sequence length="96" mass="10616">MSRLSHRGRAGWGVWEGISHTLFLSLHDMPDTSSNWLQKPVMTKSKTKRLKTILVLKALQKERLSVPTTSTALCREGPPVVGTDSSQAYVGQPSQL</sequence>
<name>A0A834CLB1_ORYME</name>
<evidence type="ECO:0000256" key="1">
    <source>
        <dbReference type="SAM" id="MobiDB-lite"/>
    </source>
</evidence>
<dbReference type="EMBL" id="WKFB01000233">
    <property type="protein sequence ID" value="KAF6730638.1"/>
    <property type="molecule type" value="Genomic_DNA"/>
</dbReference>
<accession>A0A834CLB1</accession>
<evidence type="ECO:0000313" key="2">
    <source>
        <dbReference type="EMBL" id="KAF6730638.1"/>
    </source>
</evidence>
<reference evidence="2" key="1">
    <citation type="journal article" name="BMC Genomics">
        <title>Long-read sequencing and de novo genome assembly of marine medaka (Oryzias melastigma).</title>
        <authorList>
            <person name="Liang P."/>
            <person name="Saqib H.S.A."/>
            <person name="Ni X."/>
            <person name="Shen Y."/>
        </authorList>
    </citation>
    <scope>NUCLEOTIDE SEQUENCE</scope>
    <source>
        <strain evidence="2">Bigg-433</strain>
    </source>
</reference>
<feature type="region of interest" description="Disordered" evidence="1">
    <location>
        <begin position="75"/>
        <end position="96"/>
    </location>
</feature>
<protein>
    <submittedName>
        <fullName evidence="2">Uncharacterized protein</fullName>
    </submittedName>
</protein>
<proteinExistence type="predicted"/>
<organism evidence="2 3">
    <name type="scientific">Oryzias melastigma</name>
    <name type="common">Marine medaka</name>
    <dbReference type="NCBI Taxonomy" id="30732"/>
    <lineage>
        <taxon>Eukaryota</taxon>
        <taxon>Metazoa</taxon>
        <taxon>Chordata</taxon>
        <taxon>Craniata</taxon>
        <taxon>Vertebrata</taxon>
        <taxon>Euteleostomi</taxon>
        <taxon>Actinopterygii</taxon>
        <taxon>Neopterygii</taxon>
        <taxon>Teleostei</taxon>
        <taxon>Neoteleostei</taxon>
        <taxon>Acanthomorphata</taxon>
        <taxon>Ovalentaria</taxon>
        <taxon>Atherinomorphae</taxon>
        <taxon>Beloniformes</taxon>
        <taxon>Adrianichthyidae</taxon>
        <taxon>Oryziinae</taxon>
        <taxon>Oryzias</taxon>
    </lineage>
</organism>
<evidence type="ECO:0000313" key="3">
    <source>
        <dbReference type="Proteomes" id="UP000646548"/>
    </source>
</evidence>
<feature type="compositionally biased region" description="Polar residues" evidence="1">
    <location>
        <begin position="83"/>
        <end position="96"/>
    </location>
</feature>
<gene>
    <name evidence="2" type="ORF">FQA47_024560</name>
</gene>